<reference evidence="3" key="1">
    <citation type="journal article" date="2014" name="Int. J. Syst. Evol. Microbiol.">
        <title>Complete genome sequence of Corynebacterium casei LMG S-19264T (=DSM 44701T), isolated from a smear-ripened cheese.</title>
        <authorList>
            <consortium name="US DOE Joint Genome Institute (JGI-PGF)"/>
            <person name="Walter F."/>
            <person name="Albersmeier A."/>
            <person name="Kalinowski J."/>
            <person name="Ruckert C."/>
        </authorList>
    </citation>
    <scope>NUCLEOTIDE SEQUENCE</scope>
    <source>
        <strain evidence="3">NBRC 110071</strain>
    </source>
</reference>
<feature type="region of interest" description="Disordered" evidence="1">
    <location>
        <begin position="130"/>
        <end position="149"/>
    </location>
</feature>
<proteinExistence type="predicted"/>
<reference evidence="3" key="2">
    <citation type="submission" date="2023-01" db="EMBL/GenBank/DDBJ databases">
        <title>Draft genome sequence of Litoribrevibacter albus strain NBRC 110071.</title>
        <authorList>
            <person name="Sun Q."/>
            <person name="Mori K."/>
        </authorList>
    </citation>
    <scope>NUCLEOTIDE SEQUENCE</scope>
    <source>
        <strain evidence="3">NBRC 110071</strain>
    </source>
</reference>
<dbReference type="Proteomes" id="UP001161389">
    <property type="component" value="Unassembled WGS sequence"/>
</dbReference>
<dbReference type="InterPro" id="IPR036061">
    <property type="entry name" value="CheW-like_dom_sf"/>
</dbReference>
<dbReference type="AlphaFoldDB" id="A0AA37SBR9"/>
<dbReference type="GO" id="GO:0006935">
    <property type="term" value="P:chemotaxis"/>
    <property type="evidence" value="ECO:0007669"/>
    <property type="project" value="InterPro"/>
</dbReference>
<keyword evidence="4" id="KW-1185">Reference proteome</keyword>
<dbReference type="InterPro" id="IPR014506">
    <property type="entry name" value="UCP020479_CheW"/>
</dbReference>
<dbReference type="EMBL" id="BSNM01000015">
    <property type="protein sequence ID" value="GLQ32364.1"/>
    <property type="molecule type" value="Genomic_DNA"/>
</dbReference>
<comment type="caution">
    <text evidence="3">The sequence shown here is derived from an EMBL/GenBank/DDBJ whole genome shotgun (WGS) entry which is preliminary data.</text>
</comment>
<dbReference type="Pfam" id="PF01584">
    <property type="entry name" value="CheW"/>
    <property type="match status" value="1"/>
</dbReference>
<evidence type="ECO:0000259" key="2">
    <source>
        <dbReference type="SMART" id="SM00260"/>
    </source>
</evidence>
<sequence>MSDSQKSSKTKVKPEAVKPMAALQGYLDDMLAVATTTAAVQETVVLQETVGVQETETSEPEVKVETQTIEHVESVVETVEEPVIETYTPEEPDFEHVTETMVETAPVITESPVIAVPDIEIPDVIVSESAVPEPEIATEEPELEEETTETPIQVADDPTSFQQQLSQKALSPEGVELAYPQWAASGFECLLFYVGGIKLAVPLILLGGIHRIDKELTPLFGQPEWFLGLYPKPTMDGQQNIRVVHTAKWVMPEKQCPEVDPINHYVISLGDSEWGLLSHQLSDSIRLTPDQVKWRTSAGKRPWLAGTVIDHMCAILDVNRLVDLLNQNSQRLS</sequence>
<name>A0AA37SBR9_9GAMM</name>
<dbReference type="SUPFAM" id="SSF50341">
    <property type="entry name" value="CheW-like"/>
    <property type="match status" value="1"/>
</dbReference>
<dbReference type="GO" id="GO:0007165">
    <property type="term" value="P:signal transduction"/>
    <property type="evidence" value="ECO:0007669"/>
    <property type="project" value="InterPro"/>
</dbReference>
<evidence type="ECO:0000313" key="3">
    <source>
        <dbReference type="EMBL" id="GLQ32364.1"/>
    </source>
</evidence>
<evidence type="ECO:0000256" key="1">
    <source>
        <dbReference type="SAM" id="MobiDB-lite"/>
    </source>
</evidence>
<evidence type="ECO:0000313" key="4">
    <source>
        <dbReference type="Proteomes" id="UP001161389"/>
    </source>
</evidence>
<dbReference type="PIRSF" id="PIRSF020479">
    <property type="entry name" value="UCP020479_CheW"/>
    <property type="match status" value="1"/>
</dbReference>
<dbReference type="InterPro" id="IPR002545">
    <property type="entry name" value="CheW-lke_dom"/>
</dbReference>
<accession>A0AA37SBR9</accession>
<dbReference type="SMART" id="SM00260">
    <property type="entry name" value="CheW"/>
    <property type="match status" value="1"/>
</dbReference>
<organism evidence="3 4">
    <name type="scientific">Litoribrevibacter albus</name>
    <dbReference type="NCBI Taxonomy" id="1473156"/>
    <lineage>
        <taxon>Bacteria</taxon>
        <taxon>Pseudomonadati</taxon>
        <taxon>Pseudomonadota</taxon>
        <taxon>Gammaproteobacteria</taxon>
        <taxon>Oceanospirillales</taxon>
        <taxon>Oceanospirillaceae</taxon>
        <taxon>Litoribrevibacter</taxon>
    </lineage>
</organism>
<feature type="compositionally biased region" description="Acidic residues" evidence="1">
    <location>
        <begin position="136"/>
        <end position="148"/>
    </location>
</feature>
<feature type="domain" description="CheW-like" evidence="2">
    <location>
        <begin position="184"/>
        <end position="322"/>
    </location>
</feature>
<gene>
    <name evidence="3" type="ORF">GCM10007876_28430</name>
</gene>
<dbReference type="RefSeq" id="WP_284382331.1">
    <property type="nucleotide sequence ID" value="NZ_BSNM01000015.1"/>
</dbReference>
<protein>
    <recommendedName>
        <fullName evidence="2">CheW-like domain-containing protein</fullName>
    </recommendedName>
</protein>